<evidence type="ECO:0000259" key="2">
    <source>
        <dbReference type="PROSITE" id="PS51819"/>
    </source>
</evidence>
<dbReference type="PROSITE" id="PS51819">
    <property type="entry name" value="VOC"/>
    <property type="match status" value="1"/>
</dbReference>
<evidence type="ECO:0000313" key="4">
    <source>
        <dbReference type="Proteomes" id="UP001570511"/>
    </source>
</evidence>
<feature type="domain" description="VOC" evidence="2">
    <location>
        <begin position="5"/>
        <end position="131"/>
    </location>
</feature>
<reference evidence="3 4" key="1">
    <citation type="submission" date="2024-08" db="EMBL/GenBank/DDBJ databases">
        <title>Halobellus sp. MBLA0158 whole genome sequence.</title>
        <authorList>
            <person name="Hwang C.Y."/>
            <person name="Cho E.-S."/>
            <person name="Seo M.-J."/>
        </authorList>
    </citation>
    <scope>NUCLEOTIDE SEQUENCE [LARGE SCALE GENOMIC DNA]</scope>
    <source>
        <strain evidence="3 4">MBLA0158</strain>
    </source>
</reference>
<dbReference type="InterPro" id="IPR029068">
    <property type="entry name" value="Glyas_Bleomycin-R_OHBP_Dase"/>
</dbReference>
<sequence length="172" mass="19304">MVGVEYSHVTIVVENLDETAEFYEEVFDVEELPTPNWDVPVRWYRIGEAQLHLLNDPSAPAAVSHYGLHVDEFEPVYESVLNHESATFEPFTDRTGHGIVDGHPPVYYLPTGTVQWYIRDPAGNMIEINYPNVEDIDESIVPNIVERTDVEPGNGPHPGDIYGKFGIQPADG</sequence>
<dbReference type="Pfam" id="PF00903">
    <property type="entry name" value="Glyoxalase"/>
    <property type="match status" value="1"/>
</dbReference>
<accession>A0ABD5MFX6</accession>
<protein>
    <submittedName>
        <fullName evidence="3">VOC family protein</fullName>
    </submittedName>
</protein>
<organism evidence="3 4">
    <name type="scientific">Halobellus rubicundus</name>
    <dbReference type="NCBI Taxonomy" id="2996466"/>
    <lineage>
        <taxon>Archaea</taxon>
        <taxon>Methanobacteriati</taxon>
        <taxon>Methanobacteriota</taxon>
        <taxon>Stenosarchaea group</taxon>
        <taxon>Halobacteria</taxon>
        <taxon>Halobacteriales</taxon>
        <taxon>Haloferacaceae</taxon>
        <taxon>Halobellus</taxon>
    </lineage>
</organism>
<dbReference type="Proteomes" id="UP001570511">
    <property type="component" value="Unassembled WGS sequence"/>
</dbReference>
<gene>
    <name evidence="3" type="ORF">OS889_16045</name>
</gene>
<dbReference type="AlphaFoldDB" id="A0ABD5MFX6"/>
<dbReference type="InterPro" id="IPR004360">
    <property type="entry name" value="Glyas_Fos-R_dOase_dom"/>
</dbReference>
<name>A0ABD5MFX6_9EURY</name>
<feature type="region of interest" description="Disordered" evidence="1">
    <location>
        <begin position="148"/>
        <end position="172"/>
    </location>
</feature>
<dbReference type="Gene3D" id="3.10.180.10">
    <property type="entry name" value="2,3-Dihydroxybiphenyl 1,2-Dioxygenase, domain 1"/>
    <property type="match status" value="1"/>
</dbReference>
<proteinExistence type="predicted"/>
<evidence type="ECO:0000256" key="1">
    <source>
        <dbReference type="SAM" id="MobiDB-lite"/>
    </source>
</evidence>
<dbReference type="EMBL" id="JBGNYA010000002">
    <property type="protein sequence ID" value="MFA1612501.1"/>
    <property type="molecule type" value="Genomic_DNA"/>
</dbReference>
<dbReference type="RefSeq" id="WP_372391745.1">
    <property type="nucleotide sequence ID" value="NZ_JBGNYA010000002.1"/>
</dbReference>
<evidence type="ECO:0000313" key="3">
    <source>
        <dbReference type="EMBL" id="MFA1612501.1"/>
    </source>
</evidence>
<comment type="caution">
    <text evidence="3">The sequence shown here is derived from an EMBL/GenBank/DDBJ whole genome shotgun (WGS) entry which is preliminary data.</text>
</comment>
<dbReference type="InterPro" id="IPR037523">
    <property type="entry name" value="VOC_core"/>
</dbReference>
<dbReference type="SUPFAM" id="SSF54593">
    <property type="entry name" value="Glyoxalase/Bleomycin resistance protein/Dihydroxybiphenyl dioxygenase"/>
    <property type="match status" value="1"/>
</dbReference>
<keyword evidence="4" id="KW-1185">Reference proteome</keyword>